<dbReference type="InterPro" id="IPR011251">
    <property type="entry name" value="Luciferase-like_dom"/>
</dbReference>
<keyword evidence="1" id="KW-0285">Flavoprotein</keyword>
<dbReference type="InterPro" id="IPR050172">
    <property type="entry name" value="SsuD_RutA_monooxygenase"/>
</dbReference>
<keyword evidence="2" id="KW-0288">FMN</keyword>
<dbReference type="EMBL" id="JAECZC010000027">
    <property type="protein sequence ID" value="MBH8563569.1"/>
    <property type="molecule type" value="Genomic_DNA"/>
</dbReference>
<dbReference type="GO" id="GO:0046306">
    <property type="term" value="P:alkanesulfonate catabolic process"/>
    <property type="evidence" value="ECO:0007669"/>
    <property type="project" value="TreeGrafter"/>
</dbReference>
<keyword evidence="7" id="KW-1185">Reference proteome</keyword>
<evidence type="ECO:0000313" key="6">
    <source>
        <dbReference type="EMBL" id="MBH8563569.1"/>
    </source>
</evidence>
<reference evidence="6 7" key="1">
    <citation type="journal article" date="2021" name="Int. J. Syst. Evol. Microbiol.">
        <title>Amazonocrinis nigriterrae gen. nov., sp. nov., Atlanticothrix silvestris gen. nov., sp. nov. and Dendronalium phyllosphericum gen. nov., sp. nov., nostocacean cyanobacteria from Brazilian environments.</title>
        <authorList>
            <person name="Alvarenga D.O."/>
            <person name="Andreote A.P.D."/>
            <person name="Branco L.H.Z."/>
            <person name="Delbaje E."/>
            <person name="Cruz R.B."/>
            <person name="Varani A.M."/>
            <person name="Fiore M.F."/>
        </authorList>
    </citation>
    <scope>NUCLEOTIDE SEQUENCE [LARGE SCALE GENOMIC DNA]</scope>
    <source>
        <strain evidence="6 7">CENA67</strain>
    </source>
</reference>
<dbReference type="SUPFAM" id="SSF51679">
    <property type="entry name" value="Bacterial luciferase-like"/>
    <property type="match status" value="1"/>
</dbReference>
<evidence type="ECO:0000256" key="3">
    <source>
        <dbReference type="ARBA" id="ARBA00023002"/>
    </source>
</evidence>
<name>A0A8J7L7M4_9NOST</name>
<organism evidence="6 7">
    <name type="scientific">Amazonocrinis nigriterrae CENA67</name>
    <dbReference type="NCBI Taxonomy" id="2794033"/>
    <lineage>
        <taxon>Bacteria</taxon>
        <taxon>Bacillati</taxon>
        <taxon>Cyanobacteriota</taxon>
        <taxon>Cyanophyceae</taxon>
        <taxon>Nostocales</taxon>
        <taxon>Nostocaceae</taxon>
        <taxon>Amazonocrinis</taxon>
        <taxon>Amazonocrinis nigriterrae</taxon>
    </lineage>
</organism>
<evidence type="ECO:0000259" key="5">
    <source>
        <dbReference type="Pfam" id="PF00296"/>
    </source>
</evidence>
<dbReference type="Gene3D" id="3.20.20.30">
    <property type="entry name" value="Luciferase-like domain"/>
    <property type="match status" value="1"/>
</dbReference>
<dbReference type="InterPro" id="IPR036661">
    <property type="entry name" value="Luciferase-like_sf"/>
</dbReference>
<comment type="caution">
    <text evidence="6">The sequence shown here is derived from an EMBL/GenBank/DDBJ whole genome shotgun (WGS) entry which is preliminary data.</text>
</comment>
<dbReference type="Pfam" id="PF00296">
    <property type="entry name" value="Bac_luciferase"/>
    <property type="match status" value="1"/>
</dbReference>
<evidence type="ECO:0000313" key="7">
    <source>
        <dbReference type="Proteomes" id="UP000632766"/>
    </source>
</evidence>
<gene>
    <name evidence="6" type="ORF">I8748_15460</name>
</gene>
<evidence type="ECO:0000256" key="4">
    <source>
        <dbReference type="ARBA" id="ARBA00023033"/>
    </source>
</evidence>
<keyword evidence="4" id="KW-0503">Monooxygenase</keyword>
<keyword evidence="3" id="KW-0560">Oxidoreductase</keyword>
<dbReference type="RefSeq" id="WP_198125448.1">
    <property type="nucleotide sequence ID" value="NZ_JAECZC010000027.1"/>
</dbReference>
<protein>
    <submittedName>
        <fullName evidence="6">LLM class flavin-dependent oxidoreductase</fullName>
    </submittedName>
</protein>
<evidence type="ECO:0000256" key="1">
    <source>
        <dbReference type="ARBA" id="ARBA00022630"/>
    </source>
</evidence>
<evidence type="ECO:0000256" key="2">
    <source>
        <dbReference type="ARBA" id="ARBA00022643"/>
    </source>
</evidence>
<dbReference type="AlphaFoldDB" id="A0A8J7L7M4"/>
<accession>A0A8J7L7M4</accession>
<feature type="domain" description="Luciferase-like" evidence="5">
    <location>
        <begin position="6"/>
        <end position="329"/>
    </location>
</feature>
<dbReference type="GO" id="GO:0008726">
    <property type="term" value="F:alkanesulfonate monooxygenase activity"/>
    <property type="evidence" value="ECO:0007669"/>
    <property type="project" value="TreeGrafter"/>
</dbReference>
<dbReference type="PANTHER" id="PTHR42847">
    <property type="entry name" value="ALKANESULFONATE MONOOXYGENASE"/>
    <property type="match status" value="1"/>
</dbReference>
<sequence length="370" mass="41508">MFNPLKFHWALPIEAAKKNEAQADRSGGIDLEALVEFVSCADKLQIESLLTPFGFHMPDPIALLGRLSAHTERVGFMLAYRAGLMSPTLFVQQVNTLSHLFNGRISLNIICGYSPVEQGYYGDFLSHDERFERAGEYLDICSALWNATNPVSYAGKHYQLQDAQLNTKFTSLRSEVRQPKIYLSGNSKIANHTASQHAQCWLRYGDTPEKIVASHSSIAQTEYKPRIPIGLRMSVIVRQTREESIEAAFRVVENPDLKWKEFIKTVVDKSDSVAVKSTYELAEKANSEWLGPNLWSGAVPYRGGPALALVGNYDEVANEIMRYKFAGVSEFILSGWPTLAEMQGFCDNVLPRVRAMEQLESSIEVQEYAV</sequence>
<dbReference type="PANTHER" id="PTHR42847:SF4">
    <property type="entry name" value="ALKANESULFONATE MONOOXYGENASE-RELATED"/>
    <property type="match status" value="1"/>
</dbReference>
<proteinExistence type="predicted"/>
<dbReference type="Proteomes" id="UP000632766">
    <property type="component" value="Unassembled WGS sequence"/>
</dbReference>